<accession>A0AAV2C1Y2</accession>
<evidence type="ECO:0000313" key="2">
    <source>
        <dbReference type="Proteomes" id="UP001497382"/>
    </source>
</evidence>
<dbReference type="EMBL" id="CAXIEN010000776">
    <property type="protein sequence ID" value="CAL1301609.1"/>
    <property type="molecule type" value="Genomic_DNA"/>
</dbReference>
<organism evidence="1 2">
    <name type="scientific">Larinioides sclopetarius</name>
    <dbReference type="NCBI Taxonomy" id="280406"/>
    <lineage>
        <taxon>Eukaryota</taxon>
        <taxon>Metazoa</taxon>
        <taxon>Ecdysozoa</taxon>
        <taxon>Arthropoda</taxon>
        <taxon>Chelicerata</taxon>
        <taxon>Arachnida</taxon>
        <taxon>Araneae</taxon>
        <taxon>Araneomorphae</taxon>
        <taxon>Entelegynae</taxon>
        <taxon>Araneoidea</taxon>
        <taxon>Araneidae</taxon>
        <taxon>Larinioides</taxon>
    </lineage>
</organism>
<evidence type="ECO:0000313" key="1">
    <source>
        <dbReference type="EMBL" id="CAL1301609.1"/>
    </source>
</evidence>
<keyword evidence="2" id="KW-1185">Reference proteome</keyword>
<comment type="caution">
    <text evidence="1">The sequence shown here is derived from an EMBL/GenBank/DDBJ whole genome shotgun (WGS) entry which is preliminary data.</text>
</comment>
<dbReference type="AlphaFoldDB" id="A0AAV2C1Y2"/>
<name>A0AAV2C1Y2_9ARAC</name>
<sequence>MNATRHQSVEYTAEVAWIKYLDGQSRLPLEISFADVRDPKRVYILRMALTESMKWTRFSFRDLAVNKGLMRNADRLHSRFKVEPENMVMPTILVTMTEFDWQYTLRKFVLDHLVRYDEGKCGIDSVQIGVKSNNQKRFFKNECGLINIVNIKPSFKNTPILGCWHKHCRVVSFPCPATEARTMAMQLKIQRDGQRKDNSME</sequence>
<gene>
    <name evidence="1" type="ORF">LARSCL_LOCUS22627</name>
</gene>
<protein>
    <submittedName>
        <fullName evidence="1">Uncharacterized protein</fullName>
    </submittedName>
</protein>
<proteinExistence type="predicted"/>
<reference evidence="1 2" key="1">
    <citation type="submission" date="2024-04" db="EMBL/GenBank/DDBJ databases">
        <authorList>
            <person name="Rising A."/>
            <person name="Reimegard J."/>
            <person name="Sonavane S."/>
            <person name="Akerstrom W."/>
            <person name="Nylinder S."/>
            <person name="Hedman E."/>
            <person name="Kallberg Y."/>
        </authorList>
    </citation>
    <scope>NUCLEOTIDE SEQUENCE [LARGE SCALE GENOMIC DNA]</scope>
</reference>
<dbReference type="Proteomes" id="UP001497382">
    <property type="component" value="Unassembled WGS sequence"/>
</dbReference>